<dbReference type="GO" id="GO:0004222">
    <property type="term" value="F:metalloendopeptidase activity"/>
    <property type="evidence" value="ECO:0007669"/>
    <property type="project" value="TreeGrafter"/>
</dbReference>
<feature type="domain" description="M23ase beta-sheet core" evidence="1">
    <location>
        <begin position="81"/>
        <end position="192"/>
    </location>
</feature>
<dbReference type="eggNOG" id="COG0739">
    <property type="taxonomic scope" value="Bacteria"/>
</dbReference>
<accession>K9XYX5</accession>
<dbReference type="STRING" id="111780.Sta7437_3845"/>
<sequence length="204" mass="22771">MTNVLKFKWYRSILLAFFALLICLGLNNLNLQPTQATNPPNPDSIEVAQTAWRYGSFPVENFQSYTSAFGYRLSPVDGQRQFHNGLDMAAPIGSYVRNWWTGKVIQVSDHTACGTSVIVESGPWQHVYCHLEGHVETGAKGSYLIDRNGGLQIWQGQEVPVGSRIGRVGMTGRTTGPHLHWALKYNGSYIDPALVLKEMFKQQA</sequence>
<dbReference type="HOGENOM" id="CLU_107556_0_0_3"/>
<dbReference type="CDD" id="cd12797">
    <property type="entry name" value="M23_peptidase"/>
    <property type="match status" value="1"/>
</dbReference>
<dbReference type="RefSeq" id="WP_015194991.1">
    <property type="nucleotide sequence ID" value="NC_019748.1"/>
</dbReference>
<dbReference type="OrthoDB" id="507840at2"/>
<dbReference type="KEGG" id="scs:Sta7437_3845"/>
<name>K9XYX5_STAC7</name>
<evidence type="ECO:0000313" key="3">
    <source>
        <dbReference type="Proteomes" id="UP000010473"/>
    </source>
</evidence>
<proteinExistence type="predicted"/>
<evidence type="ECO:0000259" key="1">
    <source>
        <dbReference type="Pfam" id="PF01551"/>
    </source>
</evidence>
<dbReference type="EMBL" id="CP003653">
    <property type="protein sequence ID" value="AFZ37331.1"/>
    <property type="molecule type" value="Genomic_DNA"/>
</dbReference>
<gene>
    <name evidence="2" type="ordered locus">Sta7437_3845</name>
</gene>
<keyword evidence="3" id="KW-1185">Reference proteome</keyword>
<dbReference type="AlphaFoldDB" id="K9XYX5"/>
<dbReference type="PANTHER" id="PTHR21666">
    <property type="entry name" value="PEPTIDASE-RELATED"/>
    <property type="match status" value="1"/>
</dbReference>
<dbReference type="PANTHER" id="PTHR21666:SF293">
    <property type="entry name" value="SLL1488 PROTEIN"/>
    <property type="match status" value="1"/>
</dbReference>
<dbReference type="InterPro" id="IPR016047">
    <property type="entry name" value="M23ase_b-sheet_dom"/>
</dbReference>
<evidence type="ECO:0000313" key="2">
    <source>
        <dbReference type="EMBL" id="AFZ37331.1"/>
    </source>
</evidence>
<dbReference type="Pfam" id="PF01551">
    <property type="entry name" value="Peptidase_M23"/>
    <property type="match status" value="1"/>
</dbReference>
<dbReference type="InterPro" id="IPR011055">
    <property type="entry name" value="Dup_hybrid_motif"/>
</dbReference>
<dbReference type="SUPFAM" id="SSF51261">
    <property type="entry name" value="Duplicated hybrid motif"/>
    <property type="match status" value="1"/>
</dbReference>
<organism evidence="2 3">
    <name type="scientific">Stanieria cyanosphaera (strain ATCC 29371 / PCC 7437)</name>
    <dbReference type="NCBI Taxonomy" id="111780"/>
    <lineage>
        <taxon>Bacteria</taxon>
        <taxon>Bacillati</taxon>
        <taxon>Cyanobacteriota</taxon>
        <taxon>Cyanophyceae</taxon>
        <taxon>Pleurocapsales</taxon>
        <taxon>Dermocarpellaceae</taxon>
        <taxon>Stanieria</taxon>
    </lineage>
</organism>
<dbReference type="Gene3D" id="2.70.70.10">
    <property type="entry name" value="Glucose Permease (Domain IIA)"/>
    <property type="match status" value="1"/>
</dbReference>
<dbReference type="InterPro" id="IPR050570">
    <property type="entry name" value="Cell_wall_metabolism_enzyme"/>
</dbReference>
<reference evidence="3" key="1">
    <citation type="journal article" date="2013" name="Proc. Natl. Acad. Sci. U.S.A.">
        <title>Improving the coverage of the cyanobacterial phylum using diversity-driven genome sequencing.</title>
        <authorList>
            <person name="Shih P.M."/>
            <person name="Wu D."/>
            <person name="Latifi A."/>
            <person name="Axen S.D."/>
            <person name="Fewer D.P."/>
            <person name="Talla E."/>
            <person name="Calteau A."/>
            <person name="Cai F."/>
            <person name="Tandeau de Marsac N."/>
            <person name="Rippka R."/>
            <person name="Herdman M."/>
            <person name="Sivonen K."/>
            <person name="Coursin T."/>
            <person name="Laurent T."/>
            <person name="Goodwin L."/>
            <person name="Nolan M."/>
            <person name="Davenport K.W."/>
            <person name="Han C.S."/>
            <person name="Rubin E.M."/>
            <person name="Eisen J.A."/>
            <person name="Woyke T."/>
            <person name="Gugger M."/>
            <person name="Kerfeld C.A."/>
        </authorList>
    </citation>
    <scope>NUCLEOTIDE SEQUENCE [LARGE SCALE GENOMIC DNA]</scope>
    <source>
        <strain evidence="3">ATCC 29371 / PCC 7437</strain>
    </source>
</reference>
<protein>
    <submittedName>
        <fullName evidence="2">Peptidase M23</fullName>
    </submittedName>
</protein>
<dbReference type="Proteomes" id="UP000010473">
    <property type="component" value="Chromosome"/>
</dbReference>